<accession>A0A7W8UZI6</accession>
<dbReference type="AlphaFoldDB" id="A0A7W8UZI6"/>
<dbReference type="Pfam" id="PF05016">
    <property type="entry name" value="ParE_toxin"/>
    <property type="match status" value="1"/>
</dbReference>
<dbReference type="InterPro" id="IPR035093">
    <property type="entry name" value="RelE/ParE_toxin_dom_sf"/>
</dbReference>
<sequence length="181" mass="20633">MDKEWFAVTCIDNIVCSMAATSTARTPSYAFARACTGGFTLTRGPTVLSKDPNRAKADYIEKNSVRRLLRQSVQPCRLRVAPLCCCLLMTHYLVDEGSEQAALGFITEIEQAYERLSKHPNIGSPRYAYELDIPGLRSWPLDRYPHLIFYIEREAHVEIWRVLTGKRDIPAWLESNDGQIH</sequence>
<dbReference type="Gene3D" id="3.30.2310.20">
    <property type="entry name" value="RelE-like"/>
    <property type="match status" value="1"/>
</dbReference>
<dbReference type="EMBL" id="JACHDD010000006">
    <property type="protein sequence ID" value="MBB5426025.1"/>
    <property type="molecule type" value="Genomic_DNA"/>
</dbReference>
<gene>
    <name evidence="2" type="ORF">HDG40_004198</name>
</gene>
<reference evidence="2 3" key="1">
    <citation type="submission" date="2020-08" db="EMBL/GenBank/DDBJ databases">
        <title>Genomic Encyclopedia of Type Strains, Phase IV (KMG-V): Genome sequencing to study the core and pangenomes of soil and plant-associated prokaryotes.</title>
        <authorList>
            <person name="Whitman W."/>
        </authorList>
    </citation>
    <scope>NUCLEOTIDE SEQUENCE [LARGE SCALE GENOMIC DNA]</scope>
    <source>
        <strain evidence="2 3">JPY158</strain>
    </source>
</reference>
<evidence type="ECO:0000313" key="2">
    <source>
        <dbReference type="EMBL" id="MBB5426025.1"/>
    </source>
</evidence>
<dbReference type="InterPro" id="IPR007712">
    <property type="entry name" value="RelE/ParE_toxin"/>
</dbReference>
<name>A0A7W8UZI6_PARAM</name>
<evidence type="ECO:0000256" key="1">
    <source>
        <dbReference type="ARBA" id="ARBA00022649"/>
    </source>
</evidence>
<proteinExistence type="predicted"/>
<protein>
    <submittedName>
        <fullName evidence="2">Plasmid stabilization system protein ParE</fullName>
    </submittedName>
</protein>
<evidence type="ECO:0000313" key="3">
    <source>
        <dbReference type="Proteomes" id="UP000592780"/>
    </source>
</evidence>
<keyword evidence="1" id="KW-1277">Toxin-antitoxin system</keyword>
<keyword evidence="3" id="KW-1185">Reference proteome</keyword>
<dbReference type="RefSeq" id="WP_254898591.1">
    <property type="nucleotide sequence ID" value="NZ_JACHDD010000006.1"/>
</dbReference>
<dbReference type="Proteomes" id="UP000592780">
    <property type="component" value="Unassembled WGS sequence"/>
</dbReference>
<organism evidence="2 3">
    <name type="scientific">Paraburkholderia atlantica</name>
    <dbReference type="NCBI Taxonomy" id="2654982"/>
    <lineage>
        <taxon>Bacteria</taxon>
        <taxon>Pseudomonadati</taxon>
        <taxon>Pseudomonadota</taxon>
        <taxon>Betaproteobacteria</taxon>
        <taxon>Burkholderiales</taxon>
        <taxon>Burkholderiaceae</taxon>
        <taxon>Paraburkholderia</taxon>
    </lineage>
</organism>
<comment type="caution">
    <text evidence="2">The sequence shown here is derived from an EMBL/GenBank/DDBJ whole genome shotgun (WGS) entry which is preliminary data.</text>
</comment>